<protein>
    <submittedName>
        <fullName evidence="1">Uncharacterized protein</fullName>
    </submittedName>
</protein>
<proteinExistence type="predicted"/>
<organism evidence="1 2">
    <name type="scientific">Anopheles dirus</name>
    <dbReference type="NCBI Taxonomy" id="7168"/>
    <lineage>
        <taxon>Eukaryota</taxon>
        <taxon>Metazoa</taxon>
        <taxon>Ecdysozoa</taxon>
        <taxon>Arthropoda</taxon>
        <taxon>Hexapoda</taxon>
        <taxon>Insecta</taxon>
        <taxon>Pterygota</taxon>
        <taxon>Neoptera</taxon>
        <taxon>Endopterygota</taxon>
        <taxon>Diptera</taxon>
        <taxon>Nematocera</taxon>
        <taxon>Culicoidea</taxon>
        <taxon>Culicidae</taxon>
        <taxon>Anophelinae</taxon>
        <taxon>Anopheles</taxon>
    </lineage>
</organism>
<keyword evidence="2" id="KW-1185">Reference proteome</keyword>
<sequence length="94" mass="10685">GDLPYLRSPLGIGDTRPRRHNLNHRLTCSCKMVLFTSTRAARTCSYRNFSTKHSTSRRTLNYDGNGDGTAAQRRSLLHRPCPQTTTEVQFLEDC</sequence>
<evidence type="ECO:0000313" key="2">
    <source>
        <dbReference type="Proteomes" id="UP000075884"/>
    </source>
</evidence>
<dbReference type="AlphaFoldDB" id="A0A182N2T5"/>
<dbReference type="EnsemblMetazoa" id="ADIR001947-RA">
    <property type="protein sequence ID" value="ADIR001947-PA"/>
    <property type="gene ID" value="ADIR001947"/>
</dbReference>
<accession>A0A182N2T5</accession>
<dbReference type="Proteomes" id="UP000075884">
    <property type="component" value="Unassembled WGS sequence"/>
</dbReference>
<evidence type="ECO:0000313" key="1">
    <source>
        <dbReference type="EnsemblMetazoa" id="ADIR001947-PA"/>
    </source>
</evidence>
<name>A0A182N2T5_9DIPT</name>
<reference evidence="2" key="1">
    <citation type="submission" date="2013-03" db="EMBL/GenBank/DDBJ databases">
        <title>The Genome Sequence of Anopheles dirus WRAIR2.</title>
        <authorList>
            <consortium name="The Broad Institute Genomics Platform"/>
            <person name="Neafsey D.E."/>
            <person name="Walton C."/>
            <person name="Walker B."/>
            <person name="Young S.K."/>
            <person name="Zeng Q."/>
            <person name="Gargeya S."/>
            <person name="Fitzgerald M."/>
            <person name="Haas B."/>
            <person name="Abouelleil A."/>
            <person name="Allen A.W."/>
            <person name="Alvarado L."/>
            <person name="Arachchi H.M."/>
            <person name="Berlin A.M."/>
            <person name="Chapman S.B."/>
            <person name="Gainer-Dewar J."/>
            <person name="Goldberg J."/>
            <person name="Griggs A."/>
            <person name="Gujja S."/>
            <person name="Hansen M."/>
            <person name="Howarth C."/>
            <person name="Imamovic A."/>
            <person name="Ireland A."/>
            <person name="Larimer J."/>
            <person name="McCowan C."/>
            <person name="Murphy C."/>
            <person name="Pearson M."/>
            <person name="Poon T.W."/>
            <person name="Priest M."/>
            <person name="Roberts A."/>
            <person name="Saif S."/>
            <person name="Shea T."/>
            <person name="Sisk P."/>
            <person name="Sykes S."/>
            <person name="Wortman J."/>
            <person name="Nusbaum C."/>
            <person name="Birren B."/>
        </authorList>
    </citation>
    <scope>NUCLEOTIDE SEQUENCE [LARGE SCALE GENOMIC DNA]</scope>
    <source>
        <strain evidence="2">WRAIR2</strain>
    </source>
</reference>
<reference evidence="1" key="2">
    <citation type="submission" date="2020-05" db="UniProtKB">
        <authorList>
            <consortium name="EnsemblMetazoa"/>
        </authorList>
    </citation>
    <scope>IDENTIFICATION</scope>
    <source>
        <strain evidence="1">WRAIR2</strain>
    </source>
</reference>
<dbReference type="VEuPathDB" id="VectorBase:ADIR001947"/>